<dbReference type="InParanoid" id="E4V5W8"/>
<dbReference type="Proteomes" id="UP000002669">
    <property type="component" value="Unassembled WGS sequence"/>
</dbReference>
<dbReference type="RefSeq" id="XP_003169600.1">
    <property type="nucleotide sequence ID" value="XM_003169552.1"/>
</dbReference>
<reference evidence="2" key="1">
    <citation type="journal article" date="2012" name="MBio">
        <title>Comparative genome analysis of Trichophyton rubrum and related dermatophytes reveals candidate genes involved in infection.</title>
        <authorList>
            <person name="Martinez D.A."/>
            <person name="Oliver B.G."/>
            <person name="Graeser Y."/>
            <person name="Goldberg J.M."/>
            <person name="Li W."/>
            <person name="Martinez-Rossi N.M."/>
            <person name="Monod M."/>
            <person name="Shelest E."/>
            <person name="Barton R.C."/>
            <person name="Birch E."/>
            <person name="Brakhage A.A."/>
            <person name="Chen Z."/>
            <person name="Gurr S.J."/>
            <person name="Heiman D."/>
            <person name="Heitman J."/>
            <person name="Kosti I."/>
            <person name="Rossi A."/>
            <person name="Saif S."/>
            <person name="Samalova M."/>
            <person name="Saunders C.W."/>
            <person name="Shea T."/>
            <person name="Summerbell R.C."/>
            <person name="Xu J."/>
            <person name="Young S."/>
            <person name="Zeng Q."/>
            <person name="Birren B.W."/>
            <person name="Cuomo C.A."/>
            <person name="White T.C."/>
        </authorList>
    </citation>
    <scope>NUCLEOTIDE SEQUENCE [LARGE SCALE GENOMIC DNA]</scope>
    <source>
        <strain evidence="2">ATCC MYA-4604 / CBS 118893</strain>
    </source>
</reference>
<accession>E4V5W8</accession>
<proteinExistence type="predicted"/>
<dbReference type="GeneID" id="10024831"/>
<organism evidence="2">
    <name type="scientific">Arthroderma gypseum (strain ATCC MYA-4604 / CBS 118893)</name>
    <name type="common">Microsporum gypseum</name>
    <dbReference type="NCBI Taxonomy" id="535722"/>
    <lineage>
        <taxon>Eukaryota</taxon>
        <taxon>Fungi</taxon>
        <taxon>Dikarya</taxon>
        <taxon>Ascomycota</taxon>
        <taxon>Pezizomycotina</taxon>
        <taxon>Eurotiomycetes</taxon>
        <taxon>Eurotiomycetidae</taxon>
        <taxon>Onygenales</taxon>
        <taxon>Arthrodermataceae</taxon>
        <taxon>Nannizzia</taxon>
    </lineage>
</organism>
<dbReference type="AlphaFoldDB" id="E4V5W8"/>
<dbReference type="VEuPathDB" id="FungiDB:MGYG_08508"/>
<gene>
    <name evidence="1" type="ORF">MGYG_08508</name>
</gene>
<name>E4V5W8_ARTGP</name>
<keyword evidence="2" id="KW-1185">Reference proteome</keyword>
<sequence length="125" mass="14005">MLARFMIAEDETFKLAFVNGGGARAWWGELLFSQDIFHDNRTSPGAQLPSEGGCQLEALRRDTPLPSSPIRQKLGYRVARRGRGVLRTCPLVQKALSTSTVVRDDEMEVGRERSVPEVVRLARCF</sequence>
<protein>
    <submittedName>
        <fullName evidence="1">Uncharacterized protein</fullName>
    </submittedName>
</protein>
<evidence type="ECO:0000313" key="1">
    <source>
        <dbReference type="EMBL" id="EFR05493.1"/>
    </source>
</evidence>
<dbReference type="EMBL" id="DS989830">
    <property type="protein sequence ID" value="EFR05493.1"/>
    <property type="molecule type" value="Genomic_DNA"/>
</dbReference>
<evidence type="ECO:0000313" key="2">
    <source>
        <dbReference type="Proteomes" id="UP000002669"/>
    </source>
</evidence>
<dbReference type="HOGENOM" id="CLU_1992086_0_0_1"/>